<dbReference type="AlphaFoldDB" id="A0A8G2CD40"/>
<comment type="caution">
    <text evidence="1">The sequence shown here is derived from an EMBL/GenBank/DDBJ whole genome shotgun (WGS) entry which is preliminary data.</text>
</comment>
<dbReference type="RefSeq" id="WP_019999265.1">
    <property type="nucleotide sequence ID" value="NZ_CP192220.1"/>
</dbReference>
<evidence type="ECO:0000313" key="2">
    <source>
        <dbReference type="Proteomes" id="UP000184001"/>
    </source>
</evidence>
<name>A0A8G2CD40_9BACT</name>
<sequence length="78" mass="8714">MLIAVYQNPNDPMRVYYCSADEKHKGVPAEAKLMNTCTEEQLSKAWNSGLGIYKGVQEDGIFISVSKMTFRSGKVIPK</sequence>
<dbReference type="EMBL" id="FQZR01000011">
    <property type="protein sequence ID" value="SHJ72536.1"/>
    <property type="molecule type" value="Genomic_DNA"/>
</dbReference>
<dbReference type="Proteomes" id="UP000184001">
    <property type="component" value="Unassembled WGS sequence"/>
</dbReference>
<evidence type="ECO:0000313" key="1">
    <source>
        <dbReference type="EMBL" id="SHJ72536.1"/>
    </source>
</evidence>
<accession>A0A8G2CD40</accession>
<protein>
    <submittedName>
        <fullName evidence="1">Uncharacterized protein</fullName>
    </submittedName>
</protein>
<gene>
    <name evidence="1" type="ORF">SAMN05660830_03092</name>
</gene>
<reference evidence="1 2" key="1">
    <citation type="submission" date="2016-11" db="EMBL/GenBank/DDBJ databases">
        <authorList>
            <person name="Varghese N."/>
            <person name="Submissions S."/>
        </authorList>
    </citation>
    <scope>NUCLEOTIDE SEQUENCE [LARGE SCALE GENOMIC DNA]</scope>
    <source>
        <strain evidence="1 2">DSM 17919</strain>
    </source>
</reference>
<proteinExistence type="predicted"/>
<organism evidence="1 2">
    <name type="scientific">Halodesulfovibrio aestuarii</name>
    <dbReference type="NCBI Taxonomy" id="126333"/>
    <lineage>
        <taxon>Bacteria</taxon>
        <taxon>Pseudomonadati</taxon>
        <taxon>Thermodesulfobacteriota</taxon>
        <taxon>Desulfovibrionia</taxon>
        <taxon>Desulfovibrionales</taxon>
        <taxon>Desulfovibrionaceae</taxon>
        <taxon>Halodesulfovibrio</taxon>
    </lineage>
</organism>